<dbReference type="RefSeq" id="WP_025606513.1">
    <property type="nucleotide sequence ID" value="NZ_CP021235.1"/>
</dbReference>
<dbReference type="Proteomes" id="UP000266292">
    <property type="component" value="Chromosome"/>
</dbReference>
<evidence type="ECO:0000256" key="1">
    <source>
        <dbReference type="PROSITE-ProRule" id="PRU00169"/>
    </source>
</evidence>
<dbReference type="PANTHER" id="PTHR44520:SF2">
    <property type="entry name" value="RESPONSE REGULATOR RCP1"/>
    <property type="match status" value="1"/>
</dbReference>
<dbReference type="InterPro" id="IPR001789">
    <property type="entry name" value="Sig_transdc_resp-reg_receiver"/>
</dbReference>
<dbReference type="Pfam" id="PF00072">
    <property type="entry name" value="Response_reg"/>
    <property type="match status" value="1"/>
</dbReference>
<name>A0A1X9YRU1_9BACT</name>
<sequence length="132" mass="15077">MYKKVFIVDDDEVSVFLAEAMLAADNFAQEYFSFLQPADALELLLQPLRQGEPGELPNVLFLDLNMPFMSGWDFLDALTPYEGQLQEHCRIYILTSSVDADEMKRAQSYPFLAGFLHKPLEEAIIKKLLKQA</sequence>
<dbReference type="PANTHER" id="PTHR44520">
    <property type="entry name" value="RESPONSE REGULATOR RCP1-RELATED"/>
    <property type="match status" value="1"/>
</dbReference>
<feature type="domain" description="Response regulatory" evidence="2">
    <location>
        <begin position="4"/>
        <end position="132"/>
    </location>
</feature>
<dbReference type="SUPFAM" id="SSF52172">
    <property type="entry name" value="CheY-like"/>
    <property type="match status" value="1"/>
</dbReference>
<dbReference type="InterPro" id="IPR052893">
    <property type="entry name" value="TCS_response_regulator"/>
</dbReference>
<keyword evidence="1" id="KW-0597">Phosphoprotein</keyword>
<dbReference type="EMBL" id="CP021235">
    <property type="protein sequence ID" value="ARS35578.1"/>
    <property type="molecule type" value="Genomic_DNA"/>
</dbReference>
<organism evidence="3 4">
    <name type="scientific">Pontibacter actiniarum</name>
    <dbReference type="NCBI Taxonomy" id="323450"/>
    <lineage>
        <taxon>Bacteria</taxon>
        <taxon>Pseudomonadati</taxon>
        <taxon>Bacteroidota</taxon>
        <taxon>Cytophagia</taxon>
        <taxon>Cytophagales</taxon>
        <taxon>Hymenobacteraceae</taxon>
        <taxon>Pontibacter</taxon>
    </lineage>
</organism>
<feature type="modified residue" description="4-aspartylphosphate" evidence="1">
    <location>
        <position position="63"/>
    </location>
</feature>
<protein>
    <submittedName>
        <fullName evidence="3">Response regulator</fullName>
    </submittedName>
</protein>
<dbReference type="Gene3D" id="3.40.50.2300">
    <property type="match status" value="1"/>
</dbReference>
<dbReference type="GO" id="GO:0000160">
    <property type="term" value="P:phosphorelay signal transduction system"/>
    <property type="evidence" value="ECO:0007669"/>
    <property type="project" value="InterPro"/>
</dbReference>
<evidence type="ECO:0000313" key="4">
    <source>
        <dbReference type="Proteomes" id="UP000266292"/>
    </source>
</evidence>
<gene>
    <name evidence="3" type="ORF">CA264_09075</name>
</gene>
<dbReference type="PROSITE" id="PS50110">
    <property type="entry name" value="RESPONSE_REGULATORY"/>
    <property type="match status" value="1"/>
</dbReference>
<dbReference type="InterPro" id="IPR011006">
    <property type="entry name" value="CheY-like_superfamily"/>
</dbReference>
<dbReference type="KEGG" id="pact:CA264_09075"/>
<dbReference type="STRING" id="709015.GCA_000472485_01826"/>
<accession>A0A1X9YRU1</accession>
<keyword evidence="4" id="KW-1185">Reference proteome</keyword>
<dbReference type="OrthoDB" id="1524091at2"/>
<proteinExistence type="predicted"/>
<dbReference type="SMART" id="SM00448">
    <property type="entry name" value="REC"/>
    <property type="match status" value="1"/>
</dbReference>
<evidence type="ECO:0000313" key="3">
    <source>
        <dbReference type="EMBL" id="ARS35578.1"/>
    </source>
</evidence>
<reference evidence="4" key="1">
    <citation type="submission" date="2017-05" db="EMBL/GenBank/DDBJ databases">
        <authorList>
            <person name="Ray J."/>
            <person name="Price M."/>
            <person name="Deutschbauer A."/>
        </authorList>
    </citation>
    <scope>NUCLEOTIDE SEQUENCE [LARGE SCALE GENOMIC DNA]</scope>
    <source>
        <strain evidence="4">DSM 19842</strain>
    </source>
</reference>
<evidence type="ECO:0000259" key="2">
    <source>
        <dbReference type="PROSITE" id="PS50110"/>
    </source>
</evidence>
<dbReference type="AlphaFoldDB" id="A0A1X9YRU1"/>